<dbReference type="FunFam" id="3.30.470.20:FF:000047">
    <property type="entry name" value="Inositol-tetrakisphosphate 1-kinase 4"/>
    <property type="match status" value="1"/>
</dbReference>
<evidence type="ECO:0000256" key="10">
    <source>
        <dbReference type="PIRSR" id="PIRSR038186-2"/>
    </source>
</evidence>
<evidence type="ECO:0000256" key="11">
    <source>
        <dbReference type="SAM" id="MobiDB-lite"/>
    </source>
</evidence>
<dbReference type="GO" id="GO:0005737">
    <property type="term" value="C:cytoplasm"/>
    <property type="evidence" value="ECO:0007669"/>
    <property type="project" value="TreeGrafter"/>
</dbReference>
<dbReference type="GO" id="GO:0047325">
    <property type="term" value="F:inositol-3,4,5,6-tetrakisphosphate 1-kinase activity"/>
    <property type="evidence" value="ECO:0007669"/>
    <property type="project" value="UniProtKB-EC"/>
</dbReference>
<evidence type="ECO:0000313" key="14">
    <source>
        <dbReference type="EMBL" id="KAF7407397.1"/>
    </source>
</evidence>
<dbReference type="GO" id="GO:0000287">
    <property type="term" value="F:magnesium ion binding"/>
    <property type="evidence" value="ECO:0007669"/>
    <property type="project" value="InterPro"/>
</dbReference>
<proteinExistence type="inferred from homology"/>
<keyword evidence="15" id="KW-1185">Reference proteome</keyword>
<dbReference type="InterPro" id="IPR008656">
    <property type="entry name" value="Inositol_tetrakis-P_1-kinase"/>
</dbReference>
<feature type="binding site" evidence="10">
    <location>
        <position position="305"/>
    </location>
    <ligand>
        <name>Mg(2+)</name>
        <dbReference type="ChEBI" id="CHEBI:18420"/>
        <label>2</label>
    </ligand>
</feature>
<dbReference type="InterPro" id="IPR040464">
    <property type="entry name" value="InsP(3)kin_ATP-grasp"/>
</dbReference>
<comment type="caution">
    <text evidence="14">The sequence shown here is derived from an EMBL/GenBank/DDBJ whole genome shotgun (WGS) entry which is preliminary data.</text>
</comment>
<dbReference type="Gene3D" id="3.30.1490.220">
    <property type="match status" value="1"/>
</dbReference>
<evidence type="ECO:0000256" key="7">
    <source>
        <dbReference type="ARBA" id="ARBA00022842"/>
    </source>
</evidence>
<reference evidence="14" key="1">
    <citation type="journal article" date="2020" name="G3 (Bethesda)">
        <title>High-Quality Assemblies for Three Invasive Social Wasps from the &lt;i&gt;Vespula&lt;/i&gt; Genus.</title>
        <authorList>
            <person name="Harrop T.W.R."/>
            <person name="Guhlin J."/>
            <person name="McLaughlin G.M."/>
            <person name="Permina E."/>
            <person name="Stockwell P."/>
            <person name="Gilligan J."/>
            <person name="Le Lec M.F."/>
            <person name="Gruber M.A.M."/>
            <person name="Quinn O."/>
            <person name="Lovegrove M."/>
            <person name="Duncan E.J."/>
            <person name="Remnant E.J."/>
            <person name="Van Eeckhoven J."/>
            <person name="Graham B."/>
            <person name="Knapp R.A."/>
            <person name="Langford K.W."/>
            <person name="Kronenberg Z."/>
            <person name="Press M.O."/>
            <person name="Eacker S.M."/>
            <person name="Wilson-Rankin E.E."/>
            <person name="Purcell J."/>
            <person name="Lester P.J."/>
            <person name="Dearden P.K."/>
        </authorList>
    </citation>
    <scope>NUCLEOTIDE SEQUENCE</scope>
    <source>
        <strain evidence="14">Marl-1</strain>
    </source>
</reference>
<protein>
    <recommendedName>
        <fullName evidence="8">Inositol-tetrakisphosphate 1-kinase</fullName>
        <ecNumber evidence="8">2.7.1.134</ecNumber>
    </recommendedName>
</protein>
<dbReference type="PIRSF" id="PIRSF038186">
    <property type="entry name" value="ITPK"/>
    <property type="match status" value="1"/>
</dbReference>
<dbReference type="PANTHER" id="PTHR14217:SF1">
    <property type="entry name" value="INOSITOL-TETRAKISPHOSPHATE 1-KINASE"/>
    <property type="match status" value="1"/>
</dbReference>
<feature type="binding site" evidence="9">
    <location>
        <begin position="194"/>
        <end position="205"/>
    </location>
    <ligand>
        <name>ATP</name>
        <dbReference type="ChEBI" id="CHEBI:30616"/>
    </ligand>
</feature>
<dbReference type="SUPFAM" id="SSF56059">
    <property type="entry name" value="Glutathione synthetase ATP-binding domain-like"/>
    <property type="match status" value="1"/>
</dbReference>
<organism evidence="14 15">
    <name type="scientific">Vespula vulgaris</name>
    <name type="common">Yellow jacket</name>
    <name type="synonym">Wasp</name>
    <dbReference type="NCBI Taxonomy" id="7454"/>
    <lineage>
        <taxon>Eukaryota</taxon>
        <taxon>Metazoa</taxon>
        <taxon>Ecdysozoa</taxon>
        <taxon>Arthropoda</taxon>
        <taxon>Hexapoda</taxon>
        <taxon>Insecta</taxon>
        <taxon>Pterygota</taxon>
        <taxon>Neoptera</taxon>
        <taxon>Endopterygota</taxon>
        <taxon>Hymenoptera</taxon>
        <taxon>Apocrita</taxon>
        <taxon>Aculeata</taxon>
        <taxon>Vespoidea</taxon>
        <taxon>Vespidae</taxon>
        <taxon>Vespinae</taxon>
        <taxon>Vespula</taxon>
    </lineage>
</organism>
<evidence type="ECO:0000256" key="4">
    <source>
        <dbReference type="ARBA" id="ARBA00022741"/>
    </source>
</evidence>
<sequence length="366" mass="42147">MLQNTRQETKKMCDKYVIGYWVREKKRQKLNFDDFEKVCRTEGFSLKLVDIYSSLESQGPLHVFLHKLVDLLAHAEGGNGNAINVTSKLQEYIDKHPELIVIDPLENVKKLHNRYKYYKIIQESIHFNDVFIPNFVELKSTNVLENMRILKQSGVKFPFVCKSLLAHGSSDAHKMMVIFNSKDLKDCQPPCVAQDFVNHNAILYKLFVVGKNFHVVERPSLRNFYSDDCASLSTLFFNTHDISKPDSKSKWSILSEEHIPTVVKPNIEILEKIVKGITKIFGLHLVGIDIVIENDTKKYAVIDVNVFPGYDGYPNFFQHLIDSIKQLLTERKVLRQNSKSCTLKKSHSDDLDSGFESDEKKKCSTK</sequence>
<comment type="subunit">
    <text evidence="8">Monomer.</text>
</comment>
<feature type="binding site" evidence="9">
    <location>
        <position position="305"/>
    </location>
    <ligand>
        <name>1D-myo-inositol 1,3,4-trisphosphate</name>
        <dbReference type="ChEBI" id="CHEBI:58414"/>
    </ligand>
</feature>
<dbReference type="Pfam" id="PF05770">
    <property type="entry name" value="Ins134_P3_kin"/>
    <property type="match status" value="1"/>
</dbReference>
<keyword evidence="5 8" id="KW-0418">Kinase</keyword>
<feature type="binding site" evidence="9">
    <location>
        <position position="173"/>
    </location>
    <ligand>
        <name>1D-myo-inositol 1,3,4-trisphosphate</name>
        <dbReference type="ChEBI" id="CHEBI:58414"/>
    </ligand>
</feature>
<dbReference type="EC" id="2.7.1.134" evidence="8"/>
<feature type="binding site" evidence="9">
    <location>
        <position position="309"/>
    </location>
    <ligand>
        <name>1D-myo-inositol 1,3,4-trisphosphate</name>
        <dbReference type="ChEBI" id="CHEBI:58414"/>
    </ligand>
</feature>
<feature type="binding site" evidence="9">
    <location>
        <position position="162"/>
    </location>
    <ligand>
        <name>ATP</name>
        <dbReference type="ChEBI" id="CHEBI:30616"/>
    </ligand>
</feature>
<dbReference type="AlphaFoldDB" id="A0A834KK49"/>
<evidence type="ECO:0000256" key="8">
    <source>
        <dbReference type="PIRNR" id="PIRNR038186"/>
    </source>
</evidence>
<feature type="binding site" evidence="9">
    <location>
        <position position="205"/>
    </location>
    <ligand>
        <name>1D-myo-inositol 1,3,4-trisphosphate</name>
        <dbReference type="ChEBI" id="CHEBI:58414"/>
    </ligand>
</feature>
<comment type="cofactor">
    <cofactor evidence="8 10">
        <name>Mg(2+)</name>
        <dbReference type="ChEBI" id="CHEBI:18420"/>
    </cofactor>
    <text evidence="8 10">Binds 2 magnesium ions per subunit.</text>
</comment>
<evidence type="ECO:0000259" key="13">
    <source>
        <dbReference type="Pfam" id="PF17927"/>
    </source>
</evidence>
<keyword evidence="3 8" id="KW-0479">Metal-binding</keyword>
<dbReference type="Gene3D" id="3.40.50.11370">
    <property type="match status" value="1"/>
</dbReference>
<feature type="binding site" evidence="9">
    <location>
        <position position="67"/>
    </location>
    <ligand>
        <name>1D-myo-inositol 1,3,4-trisphosphate</name>
        <dbReference type="ChEBI" id="CHEBI:58414"/>
    </ligand>
</feature>
<dbReference type="GO" id="GO:0052725">
    <property type="term" value="F:inositol-1,3,4-trisphosphate 6-kinase activity"/>
    <property type="evidence" value="ECO:0007669"/>
    <property type="project" value="InterPro"/>
</dbReference>
<evidence type="ECO:0000256" key="6">
    <source>
        <dbReference type="ARBA" id="ARBA00022840"/>
    </source>
</evidence>
<feature type="domain" description="Inositol 1,3,4-trisphosphate 5/6-kinase ATP-grasp" evidence="12">
    <location>
        <begin position="128"/>
        <end position="324"/>
    </location>
</feature>
<dbReference type="Gene3D" id="3.30.470.20">
    <property type="entry name" value="ATP-grasp fold, B domain"/>
    <property type="match status" value="1"/>
</dbReference>
<keyword evidence="4 8" id="KW-0547">Nucleotide-binding</keyword>
<evidence type="ECO:0000256" key="9">
    <source>
        <dbReference type="PIRSR" id="PIRSR038186-1"/>
    </source>
</evidence>
<evidence type="ECO:0000259" key="12">
    <source>
        <dbReference type="Pfam" id="PF05770"/>
    </source>
</evidence>
<dbReference type="Proteomes" id="UP000614350">
    <property type="component" value="Unassembled WGS sequence"/>
</dbReference>
<feature type="binding site" evidence="10">
    <location>
        <position position="289"/>
    </location>
    <ligand>
        <name>Mg(2+)</name>
        <dbReference type="ChEBI" id="CHEBI:18420"/>
        <label>1</label>
    </ligand>
</feature>
<comment type="function">
    <text evidence="8">Kinase that can phosphorylate various inositol polyphosphate such as Ins(3,4,5,6)P4 or Ins(1,3,4)P3.</text>
</comment>
<comment type="similarity">
    <text evidence="1 8">Belongs to the ITPK1 family.</text>
</comment>
<feature type="compositionally biased region" description="Basic and acidic residues" evidence="11">
    <location>
        <begin position="357"/>
        <end position="366"/>
    </location>
</feature>
<dbReference type="EMBL" id="JACSEA010000002">
    <property type="protein sequence ID" value="KAF7407397.1"/>
    <property type="molecule type" value="Genomic_DNA"/>
</dbReference>
<feature type="binding site" evidence="9">
    <location>
        <position position="220"/>
    </location>
    <ligand>
        <name>ATP</name>
        <dbReference type="ChEBI" id="CHEBI:30616"/>
    </ligand>
</feature>
<feature type="domain" description="Inositol-tetrakisphosphate 1-kinase N-terminal" evidence="13">
    <location>
        <begin position="17"/>
        <end position="107"/>
    </location>
</feature>
<feature type="region of interest" description="Disordered" evidence="11">
    <location>
        <begin position="342"/>
        <end position="366"/>
    </location>
</feature>
<feature type="binding site" evidence="10">
    <location>
        <position position="303"/>
    </location>
    <ligand>
        <name>Mg(2+)</name>
        <dbReference type="ChEBI" id="CHEBI:18420"/>
        <label>2</label>
    </ligand>
</feature>
<evidence type="ECO:0000256" key="1">
    <source>
        <dbReference type="ARBA" id="ARBA00009601"/>
    </source>
</evidence>
<accession>A0A834KK49</accession>
<dbReference type="Pfam" id="PF17927">
    <property type="entry name" value="Ins134_P3_kin_N"/>
    <property type="match status" value="1"/>
</dbReference>
<keyword evidence="6 8" id="KW-0067">ATP-binding</keyword>
<dbReference type="GO" id="GO:0032957">
    <property type="term" value="P:inositol trisphosphate metabolic process"/>
    <property type="evidence" value="ECO:0007669"/>
    <property type="project" value="InterPro"/>
</dbReference>
<evidence type="ECO:0000313" key="15">
    <source>
        <dbReference type="Proteomes" id="UP000614350"/>
    </source>
</evidence>
<keyword evidence="2 8" id="KW-0808">Transferase</keyword>
<evidence type="ECO:0000256" key="5">
    <source>
        <dbReference type="ARBA" id="ARBA00022777"/>
    </source>
</evidence>
<dbReference type="PANTHER" id="PTHR14217">
    <property type="entry name" value="INOSITOL-TETRAKISPHOSPHATE 1-KINASE"/>
    <property type="match status" value="1"/>
</dbReference>
<gene>
    <name evidence="14" type="ORF">HZH66_001934</name>
</gene>
<dbReference type="GO" id="GO:0005524">
    <property type="term" value="F:ATP binding"/>
    <property type="evidence" value="ECO:0007669"/>
    <property type="project" value="UniProtKB-KW"/>
</dbReference>
<dbReference type="GO" id="GO:0052726">
    <property type="term" value="F:inositol-1,3,4-trisphosphate 5-kinase activity"/>
    <property type="evidence" value="ECO:0007669"/>
    <property type="project" value="InterPro"/>
</dbReference>
<feature type="binding site" evidence="10">
    <location>
        <position position="303"/>
    </location>
    <ligand>
        <name>Mg(2+)</name>
        <dbReference type="ChEBI" id="CHEBI:18420"/>
        <label>1</label>
    </ligand>
</feature>
<evidence type="ECO:0000256" key="3">
    <source>
        <dbReference type="ARBA" id="ARBA00022723"/>
    </source>
</evidence>
<feature type="binding site" evidence="9">
    <location>
        <position position="114"/>
    </location>
    <ligand>
        <name>ATP</name>
        <dbReference type="ChEBI" id="CHEBI:30616"/>
    </ligand>
</feature>
<evidence type="ECO:0000256" key="2">
    <source>
        <dbReference type="ARBA" id="ARBA00022679"/>
    </source>
</evidence>
<dbReference type="InterPro" id="IPR041429">
    <property type="entry name" value="ITPK1_N"/>
</dbReference>
<comment type="catalytic activity">
    <reaction evidence="8">
        <text>1D-myo-inositol 3,4,5,6-tetrakisphosphate + ATP = 1D-myo-inositol 1,3,4,5,6-pentakisphosphate + ADP + H(+)</text>
        <dbReference type="Rhea" id="RHEA:12452"/>
        <dbReference type="ChEBI" id="CHEBI:15378"/>
        <dbReference type="ChEBI" id="CHEBI:30616"/>
        <dbReference type="ChEBI" id="CHEBI:57539"/>
        <dbReference type="ChEBI" id="CHEBI:57733"/>
        <dbReference type="ChEBI" id="CHEBI:456216"/>
        <dbReference type="EC" id="2.7.1.134"/>
    </reaction>
</comment>
<feature type="binding site" evidence="9">
    <location>
        <position position="26"/>
    </location>
    <ligand>
        <name>1D-myo-inositol 1,3,4-trisphosphate</name>
        <dbReference type="ChEBI" id="CHEBI:58414"/>
    </ligand>
</feature>
<keyword evidence="7 8" id="KW-0460">Magnesium</keyword>
<name>A0A834KK49_VESVU</name>